<dbReference type="Pfam" id="PF07687">
    <property type="entry name" value="M20_dimer"/>
    <property type="match status" value="1"/>
</dbReference>
<dbReference type="Gene3D" id="3.40.630.10">
    <property type="entry name" value="Zn peptidases"/>
    <property type="match status" value="1"/>
</dbReference>
<feature type="binding site" evidence="2">
    <location>
        <position position="167"/>
    </location>
    <ligand>
        <name>Mn(2+)</name>
        <dbReference type="ChEBI" id="CHEBI:29035"/>
        <label>2</label>
    </ligand>
</feature>
<feature type="binding site" evidence="2">
    <location>
        <position position="407"/>
    </location>
    <ligand>
        <name>Mn(2+)</name>
        <dbReference type="ChEBI" id="CHEBI:29035"/>
        <label>2</label>
    </ligand>
</feature>
<dbReference type="SUPFAM" id="SSF55031">
    <property type="entry name" value="Bacterial exopeptidase dimerisation domain"/>
    <property type="match status" value="1"/>
</dbReference>
<dbReference type="PANTHER" id="PTHR11014:SF63">
    <property type="entry name" value="METALLOPEPTIDASE, PUTATIVE (AFU_ORTHOLOGUE AFUA_6G09600)-RELATED"/>
    <property type="match status" value="1"/>
</dbReference>
<keyword evidence="2" id="KW-0464">Manganese</keyword>
<comment type="caution">
    <text evidence="5">The sequence shown here is derived from an EMBL/GenBank/DDBJ whole genome shotgun (WGS) entry which is preliminary data.</text>
</comment>
<dbReference type="GO" id="GO:0050118">
    <property type="term" value="F:N-acetyldiaminopimelate deacetylase activity"/>
    <property type="evidence" value="ECO:0007669"/>
    <property type="project" value="UniProtKB-ARBA"/>
</dbReference>
<dbReference type="SUPFAM" id="SSF53187">
    <property type="entry name" value="Zn-dependent exopeptidases"/>
    <property type="match status" value="1"/>
</dbReference>
<dbReference type="GO" id="GO:0019877">
    <property type="term" value="P:diaminopimelate biosynthetic process"/>
    <property type="evidence" value="ECO:0007669"/>
    <property type="project" value="UniProtKB-ARBA"/>
</dbReference>
<comment type="cofactor">
    <cofactor evidence="2">
        <name>Mn(2+)</name>
        <dbReference type="ChEBI" id="CHEBI:29035"/>
    </cofactor>
    <text evidence="2">The Mn(2+) ion enhances activity.</text>
</comment>
<keyword evidence="6" id="KW-1185">Reference proteome</keyword>
<dbReference type="InterPro" id="IPR002933">
    <property type="entry name" value="Peptidase_M20"/>
</dbReference>
<dbReference type="InterPro" id="IPR011650">
    <property type="entry name" value="Peptidase_M20_dimer"/>
</dbReference>
<feature type="chain" id="PRO_5020762117" evidence="3">
    <location>
        <begin position="21"/>
        <end position="422"/>
    </location>
</feature>
<evidence type="ECO:0000256" key="2">
    <source>
        <dbReference type="PIRSR" id="PIRSR005962-1"/>
    </source>
</evidence>
<feature type="binding site" evidence="2">
    <location>
        <position position="133"/>
    </location>
    <ligand>
        <name>Mn(2+)</name>
        <dbReference type="ChEBI" id="CHEBI:29035"/>
        <label>2</label>
    </ligand>
</feature>
<feature type="binding site" evidence="2">
    <location>
        <position position="131"/>
    </location>
    <ligand>
        <name>Mn(2+)</name>
        <dbReference type="ChEBI" id="CHEBI:29035"/>
        <label>2</label>
    </ligand>
</feature>
<organism evidence="5 6">
    <name type="scientific">Acinetobacter calcoaceticus</name>
    <dbReference type="NCBI Taxonomy" id="471"/>
    <lineage>
        <taxon>Bacteria</taxon>
        <taxon>Pseudomonadati</taxon>
        <taxon>Pseudomonadota</taxon>
        <taxon>Gammaproteobacteria</taxon>
        <taxon>Moraxellales</taxon>
        <taxon>Moraxellaceae</taxon>
        <taxon>Acinetobacter</taxon>
        <taxon>Acinetobacter calcoaceticus/baumannii complex</taxon>
    </lineage>
</organism>
<evidence type="ECO:0000313" key="5">
    <source>
        <dbReference type="EMBL" id="TCM66488.1"/>
    </source>
</evidence>
<feature type="binding site" evidence="2">
    <location>
        <position position="204"/>
    </location>
    <ligand>
        <name>Mn(2+)</name>
        <dbReference type="ChEBI" id="CHEBI:29035"/>
        <label>2</label>
    </ligand>
</feature>
<proteinExistence type="predicted"/>
<evidence type="ECO:0000259" key="4">
    <source>
        <dbReference type="Pfam" id="PF07687"/>
    </source>
</evidence>
<keyword evidence="1 5" id="KW-0378">Hydrolase</keyword>
<keyword evidence="3" id="KW-0732">Signal</keyword>
<dbReference type="PIRSF" id="PIRSF005962">
    <property type="entry name" value="Pept_M20D_amidohydro"/>
    <property type="match status" value="1"/>
</dbReference>
<dbReference type="Gene3D" id="3.30.70.360">
    <property type="match status" value="1"/>
</dbReference>
<dbReference type="AlphaFoldDB" id="A0A4V2R0Y4"/>
<dbReference type="InterPro" id="IPR017439">
    <property type="entry name" value="Amidohydrolase"/>
</dbReference>
<feature type="signal peptide" evidence="3">
    <location>
        <begin position="1"/>
        <end position="20"/>
    </location>
</feature>
<name>A0A4V2R0Y4_ACICA</name>
<dbReference type="Pfam" id="PF01546">
    <property type="entry name" value="Peptidase_M20"/>
    <property type="match status" value="1"/>
</dbReference>
<dbReference type="PANTHER" id="PTHR11014">
    <property type="entry name" value="PEPTIDASE M20 FAMILY MEMBER"/>
    <property type="match status" value="1"/>
</dbReference>
<dbReference type="InterPro" id="IPR036264">
    <property type="entry name" value="Bact_exopeptidase_dim_dom"/>
</dbReference>
<dbReference type="FunFam" id="3.30.70.360:FF:000001">
    <property type="entry name" value="N-acetyldiaminopimelate deacetylase"/>
    <property type="match status" value="1"/>
</dbReference>
<dbReference type="GO" id="GO:0046872">
    <property type="term" value="F:metal ion binding"/>
    <property type="evidence" value="ECO:0007669"/>
    <property type="project" value="UniProtKB-KW"/>
</dbReference>
<dbReference type="NCBIfam" id="TIGR01891">
    <property type="entry name" value="amidohydrolases"/>
    <property type="match status" value="1"/>
</dbReference>
<dbReference type="Proteomes" id="UP000294963">
    <property type="component" value="Unassembled WGS sequence"/>
</dbReference>
<evidence type="ECO:0000313" key="6">
    <source>
        <dbReference type="Proteomes" id="UP000294963"/>
    </source>
</evidence>
<evidence type="ECO:0000256" key="3">
    <source>
        <dbReference type="SAM" id="SignalP"/>
    </source>
</evidence>
<sequence>MKMKQSILLLSLLIPLSAWANIDWVKPSVLGVEKKTIALRQHIHQNPELGNMEFKTSKLVEKELRSYGIDVKTGFAKTGVVGILKGAKPGPVMALRADMDALPVEEKTGLSFASKAKATYQGETSSVMHACGHDTHTAMLLAAAKVLADNKDKIAGTVVFLFQPAEEGAADLDIFTQGHLAGARKMISDGALSQPKPEVIFGMHAAAGLPSGHLYYKTGTVLNSADFVKINLKGVQAHGAMPWLAKDPIVASAQVINQLQTIISRQSDLSKGSGVVTIASIQGGSAGNIIPEEVEMKGTIRANHEDIRQNILKILPDMVKNTAAANGVEAKVDISTYAPVTSNDATLTQLMQPTLASAAGSDQLHLLAESLSPSEDFAFYGELMPSLYIFLGATPVTDDLSKAAANHSPYFIVDDATLKTGV</sequence>
<reference evidence="5 6" key="1">
    <citation type="submission" date="2019-03" db="EMBL/GenBank/DDBJ databases">
        <title>Genomic analyses of the natural microbiome of Caenorhabditis elegans.</title>
        <authorList>
            <person name="Samuel B."/>
        </authorList>
    </citation>
    <scope>NUCLEOTIDE SEQUENCE [LARGE SCALE GENOMIC DNA]</scope>
    <source>
        <strain evidence="5 6">JUb89</strain>
    </source>
</reference>
<keyword evidence="2" id="KW-0479">Metal-binding</keyword>
<dbReference type="EMBL" id="SLVJ01000013">
    <property type="protein sequence ID" value="TCM66488.1"/>
    <property type="molecule type" value="Genomic_DNA"/>
</dbReference>
<feature type="domain" description="Peptidase M20 dimerisation" evidence="4">
    <location>
        <begin position="228"/>
        <end position="323"/>
    </location>
</feature>
<evidence type="ECO:0000256" key="1">
    <source>
        <dbReference type="ARBA" id="ARBA00022801"/>
    </source>
</evidence>
<protein>
    <submittedName>
        <fullName evidence="5">Amidohydrolase</fullName>
    </submittedName>
</protein>
<accession>A0A4V2R0Y4</accession>
<gene>
    <name evidence="5" type="ORF">EC844_11388</name>
</gene>